<evidence type="ECO:0000313" key="4">
    <source>
        <dbReference type="EMBL" id="AAQ74380.1"/>
    </source>
</evidence>
<dbReference type="PANTHER" id="PTHR33393:SF11">
    <property type="entry name" value="POLYGLUTAMINE SYNTHESIS ACCESSORY PROTEIN RV0574C-RELATED"/>
    <property type="match status" value="1"/>
</dbReference>
<feature type="chain" id="PRO_5031681060" evidence="2 6">
    <location>
        <begin position="20"/>
        <end position="369"/>
    </location>
</feature>
<keyword evidence="5" id="KW-1185">Reference proteome</keyword>
<dbReference type="GeneID" id="100192298"/>
<dbReference type="Proteomes" id="UP001652625">
    <property type="component" value="Chromosome 02"/>
</dbReference>
<dbReference type="OMA" id="SWSEPAW"/>
<evidence type="ECO:0000259" key="3">
    <source>
        <dbReference type="SMART" id="SM00854"/>
    </source>
</evidence>
<proteinExistence type="evidence at transcript level"/>
<gene>
    <name evidence="6" type="primary">LOC100192298</name>
</gene>
<dbReference type="EMBL" id="AY372112">
    <property type="protein sequence ID" value="AAQ74380.1"/>
    <property type="molecule type" value="mRNA"/>
</dbReference>
<dbReference type="CDD" id="cd07381">
    <property type="entry name" value="MPP_CapA"/>
    <property type="match status" value="1"/>
</dbReference>
<evidence type="ECO:0000313" key="6">
    <source>
        <dbReference type="RefSeq" id="NP_001267789.1"/>
    </source>
</evidence>
<keyword evidence="2 6" id="KW-0732">Signal</keyword>
<feature type="domain" description="Capsule synthesis protein CapA" evidence="3">
    <location>
        <begin position="25"/>
        <end position="273"/>
    </location>
</feature>
<dbReference type="InterPro" id="IPR052169">
    <property type="entry name" value="CW_Biosynth-Accessory"/>
</dbReference>
<dbReference type="Gene3D" id="3.60.21.10">
    <property type="match status" value="1"/>
</dbReference>
<reference evidence="6" key="2">
    <citation type="submission" date="2025-04" db="UniProtKB">
        <authorList>
            <consortium name="RefSeq"/>
        </authorList>
    </citation>
    <scope>IDENTIFICATION</scope>
</reference>
<evidence type="ECO:0000313" key="5">
    <source>
        <dbReference type="Proteomes" id="UP001652625"/>
    </source>
</evidence>
<dbReference type="InterPro" id="IPR019079">
    <property type="entry name" value="Capsule_synth_CapA"/>
</dbReference>
<name>Q6UDX2_HYDVU</name>
<dbReference type="InterPro" id="IPR029052">
    <property type="entry name" value="Metallo-depent_PP-like"/>
</dbReference>
<dbReference type="Pfam" id="PF09587">
    <property type="entry name" value="PGA_cap"/>
    <property type="match status" value="1"/>
</dbReference>
<comment type="similarity">
    <text evidence="1">Belongs to the CapA family.</text>
</comment>
<dbReference type="SUPFAM" id="SSF56300">
    <property type="entry name" value="Metallo-dependent phosphatases"/>
    <property type="match status" value="1"/>
</dbReference>
<evidence type="ECO:0000256" key="1">
    <source>
        <dbReference type="ARBA" id="ARBA00005662"/>
    </source>
</evidence>
<sequence>MKVYINFVFLLLFIGKALLKEFEADIIFGGDISFDSPIRVASGSSCPYPEILKYVAKYFKNADFNMINLEAPFVLKQNENLTFFPNKGIHNKAWPESVEALTSAGIKSVTLANNHISDYGGDSVDLTTKILFYNKIDYVGITYGESPPYSPQKPLIKEINGIKVGFLGYCGDETGECEMFRAGVKTSTALLRKQTVEYDLQQLKSKVDIIVTFLHWGTEYFAIPKETQRNLAIYLSQLGVNLIIGSHPHVMQGHEWLNNTLVHYSLGNLVFHPHFTFMGTLAGQNNSKEIHAKATELSRQSRGPASYTELFKVQLTKTGIKSAYFLPVRIFGDKNGCIQPKPKVEDNWIEVCGPQDDNCYVPRPGSPQY</sequence>
<dbReference type="SMART" id="SM00854">
    <property type="entry name" value="PGA_cap"/>
    <property type="match status" value="1"/>
</dbReference>
<dbReference type="AlphaFoldDB" id="Q6UDX2"/>
<dbReference type="PANTHER" id="PTHR33393">
    <property type="entry name" value="POLYGLUTAMINE SYNTHESIS ACCESSORY PROTEIN RV0574C-RELATED"/>
    <property type="match status" value="1"/>
</dbReference>
<reference evidence="4" key="1">
    <citation type="submission" date="2003-08" db="EMBL/GenBank/DDBJ databases">
        <title>A hydra homolog of a bacterial gene involved in poly-gamma-glutamate synthesis.</title>
        <authorList>
            <person name="Steele R.E."/>
            <person name="Reddy S."/>
            <person name="Bhaijee Y."/>
            <person name="Bridge D."/>
            <person name="Bode H.R."/>
            <person name="Martinez D."/>
        </authorList>
    </citation>
    <scope>NUCLEOTIDE SEQUENCE</scope>
    <source>
        <strain evidence="4">105</strain>
    </source>
</reference>
<protein>
    <submittedName>
        <fullName evidence="4 6">Poly-gamma-glutamate synthesis protein</fullName>
    </submittedName>
</protein>
<evidence type="ECO:0000256" key="2">
    <source>
        <dbReference type="SAM" id="SignalP"/>
    </source>
</evidence>
<dbReference type="KEGG" id="hmg:100192298"/>
<reference evidence="5" key="3">
    <citation type="submission" date="2025-05" db="UniProtKB">
        <authorList>
            <consortium name="RefSeq"/>
        </authorList>
    </citation>
    <scope>NUCLEOTIDE SEQUENCE [LARGE SCALE GENOMIC DNA]</scope>
</reference>
<dbReference type="RefSeq" id="NP_001267789.1">
    <property type="nucleotide sequence ID" value="NM_001280860.1"/>
</dbReference>
<dbReference type="OrthoDB" id="5947431at2759"/>
<accession>Q6UDX2</accession>
<feature type="signal peptide" evidence="2">
    <location>
        <begin position="1"/>
        <end position="19"/>
    </location>
</feature>
<organism evidence="4">
    <name type="scientific">Hydra vulgaris</name>
    <name type="common">Hydra</name>
    <name type="synonym">Hydra attenuata</name>
    <dbReference type="NCBI Taxonomy" id="6087"/>
    <lineage>
        <taxon>Eukaryota</taxon>
        <taxon>Metazoa</taxon>
        <taxon>Cnidaria</taxon>
        <taxon>Hydrozoa</taxon>
        <taxon>Hydroidolina</taxon>
        <taxon>Anthoathecata</taxon>
        <taxon>Aplanulata</taxon>
        <taxon>Hydridae</taxon>
        <taxon>Hydra</taxon>
    </lineage>
</organism>